<keyword evidence="6 8" id="KW-1133">Transmembrane helix</keyword>
<dbReference type="EMBL" id="JBHFAB010000014">
    <property type="protein sequence ID" value="MFC1418923.1"/>
    <property type="molecule type" value="Genomic_DNA"/>
</dbReference>
<sequence>MPALLSAFVPIWLLTAAGWAAARSGVLGEQAEAVLGRFVFHIAMPASLLAMLARTPLRDLADPSLLGFAAGTVIVFLLGKSASRRLFGRDPADQALGGMAAGYVNSANLGIPIATQVLGSASFVVTVVLFQVLTVTPVILALLDRGTRRSDRSPLRDLLLLPLRNPIVLASAAGAALSGLHWQLPTALSGSCTLLGQAAVPTALVTLGMSLHGRGERAAVPDVSDAPDATATAAAAATADAAADARALAARELALTLALKNLVQPALGYLLGRWVLHLSPHQLFAVVLCSALPTAQNVFVFAREYGRPTALPRNAVVASTVLSLATLSLIGYLLGPAG</sequence>
<comment type="similarity">
    <text evidence="2">Belongs to the auxin efflux carrier (TC 2.A.69) family.</text>
</comment>
<organism evidence="9 10">
    <name type="scientific">Streptacidiphilus cavernicola</name>
    <dbReference type="NCBI Taxonomy" id="3342716"/>
    <lineage>
        <taxon>Bacteria</taxon>
        <taxon>Bacillati</taxon>
        <taxon>Actinomycetota</taxon>
        <taxon>Actinomycetes</taxon>
        <taxon>Kitasatosporales</taxon>
        <taxon>Streptomycetaceae</taxon>
        <taxon>Streptacidiphilus</taxon>
    </lineage>
</organism>
<feature type="transmembrane region" description="Helical" evidence="8">
    <location>
        <begin position="121"/>
        <end position="143"/>
    </location>
</feature>
<keyword evidence="4" id="KW-1003">Cell membrane</keyword>
<dbReference type="PANTHER" id="PTHR36838">
    <property type="entry name" value="AUXIN EFFLUX CARRIER FAMILY PROTEIN"/>
    <property type="match status" value="1"/>
</dbReference>
<comment type="subcellular location">
    <subcellularLocation>
        <location evidence="1">Cell membrane</location>
        <topology evidence="1">Multi-pass membrane protein</topology>
    </subcellularLocation>
</comment>
<reference evidence="9 10" key="1">
    <citation type="submission" date="2024-09" db="EMBL/GenBank/DDBJ databases">
        <authorList>
            <person name="Lee S.D."/>
        </authorList>
    </citation>
    <scope>NUCLEOTIDE SEQUENCE [LARGE SCALE GENOMIC DNA]</scope>
    <source>
        <strain evidence="9 10">N8-3</strain>
    </source>
</reference>
<evidence type="ECO:0000313" key="10">
    <source>
        <dbReference type="Proteomes" id="UP001592531"/>
    </source>
</evidence>
<feature type="transmembrane region" description="Helical" evidence="8">
    <location>
        <begin position="65"/>
        <end position="83"/>
    </location>
</feature>
<dbReference type="Proteomes" id="UP001592531">
    <property type="component" value="Unassembled WGS sequence"/>
</dbReference>
<evidence type="ECO:0000256" key="3">
    <source>
        <dbReference type="ARBA" id="ARBA00022448"/>
    </source>
</evidence>
<dbReference type="InterPro" id="IPR004776">
    <property type="entry name" value="Mem_transp_PIN-like"/>
</dbReference>
<evidence type="ECO:0000256" key="4">
    <source>
        <dbReference type="ARBA" id="ARBA00022475"/>
    </source>
</evidence>
<evidence type="ECO:0000256" key="2">
    <source>
        <dbReference type="ARBA" id="ARBA00010145"/>
    </source>
</evidence>
<keyword evidence="7 8" id="KW-0472">Membrane</keyword>
<evidence type="ECO:0000256" key="7">
    <source>
        <dbReference type="ARBA" id="ARBA00023136"/>
    </source>
</evidence>
<gene>
    <name evidence="9" type="ORF">ACEZDE_20145</name>
</gene>
<evidence type="ECO:0000256" key="1">
    <source>
        <dbReference type="ARBA" id="ARBA00004651"/>
    </source>
</evidence>
<protein>
    <submittedName>
        <fullName evidence="9">AEC family transporter</fullName>
    </submittedName>
</protein>
<feature type="transmembrane region" description="Helical" evidence="8">
    <location>
        <begin position="314"/>
        <end position="335"/>
    </location>
</feature>
<keyword evidence="5 8" id="KW-0812">Transmembrane</keyword>
<proteinExistence type="inferred from homology"/>
<dbReference type="Gene3D" id="1.20.1530.20">
    <property type="match status" value="1"/>
</dbReference>
<feature type="transmembrane region" description="Helical" evidence="8">
    <location>
        <begin position="34"/>
        <end position="53"/>
    </location>
</feature>
<dbReference type="RefSeq" id="WP_380537713.1">
    <property type="nucleotide sequence ID" value="NZ_JBHFAB010000014.1"/>
</dbReference>
<dbReference type="Pfam" id="PF03547">
    <property type="entry name" value="Mem_trans"/>
    <property type="match status" value="1"/>
</dbReference>
<dbReference type="PANTHER" id="PTHR36838:SF3">
    <property type="entry name" value="TRANSPORTER AUXIN EFFLUX CARRIER EC FAMILY"/>
    <property type="match status" value="1"/>
</dbReference>
<evidence type="ECO:0000256" key="8">
    <source>
        <dbReference type="SAM" id="Phobius"/>
    </source>
</evidence>
<name>A0ABV6VYY6_9ACTN</name>
<comment type="caution">
    <text evidence="9">The sequence shown here is derived from an EMBL/GenBank/DDBJ whole genome shotgun (WGS) entry which is preliminary data.</text>
</comment>
<dbReference type="InterPro" id="IPR038770">
    <property type="entry name" value="Na+/solute_symporter_sf"/>
</dbReference>
<evidence type="ECO:0000313" key="9">
    <source>
        <dbReference type="EMBL" id="MFC1418923.1"/>
    </source>
</evidence>
<evidence type="ECO:0000256" key="6">
    <source>
        <dbReference type="ARBA" id="ARBA00022989"/>
    </source>
</evidence>
<keyword evidence="10" id="KW-1185">Reference proteome</keyword>
<accession>A0ABV6VYY6</accession>
<evidence type="ECO:0000256" key="5">
    <source>
        <dbReference type="ARBA" id="ARBA00022692"/>
    </source>
</evidence>
<keyword evidence="3" id="KW-0813">Transport</keyword>